<gene>
    <name evidence="4" type="ORF">ACFQS1_21860</name>
</gene>
<evidence type="ECO:0000256" key="2">
    <source>
        <dbReference type="SAM" id="Phobius"/>
    </source>
</evidence>
<reference evidence="5" key="1">
    <citation type="journal article" date="2019" name="Int. J. Syst. Evol. Microbiol.">
        <title>The Global Catalogue of Microorganisms (GCM) 10K type strain sequencing project: providing services to taxonomists for standard genome sequencing and annotation.</title>
        <authorList>
            <consortium name="The Broad Institute Genomics Platform"/>
            <consortium name="The Broad Institute Genome Sequencing Center for Infectious Disease"/>
            <person name="Wu L."/>
            <person name="Ma J."/>
        </authorList>
    </citation>
    <scope>NUCLEOTIDE SEQUENCE [LARGE SCALE GENOMIC DNA]</scope>
    <source>
        <strain evidence="5">XZYJT-10</strain>
    </source>
</reference>
<evidence type="ECO:0000259" key="3">
    <source>
        <dbReference type="Pfam" id="PF13828"/>
    </source>
</evidence>
<dbReference type="RefSeq" id="WP_378971227.1">
    <property type="nucleotide sequence ID" value="NZ_JBHTBJ010000016.1"/>
</dbReference>
<evidence type="ECO:0000256" key="1">
    <source>
        <dbReference type="SAM" id="MobiDB-lite"/>
    </source>
</evidence>
<evidence type="ECO:0000313" key="4">
    <source>
        <dbReference type="EMBL" id="MFC7276644.1"/>
    </source>
</evidence>
<feature type="transmembrane region" description="Helical" evidence="2">
    <location>
        <begin position="103"/>
        <end position="128"/>
    </location>
</feature>
<keyword evidence="5" id="KW-1185">Reference proteome</keyword>
<dbReference type="Pfam" id="PF13828">
    <property type="entry name" value="DUF4190"/>
    <property type="match status" value="1"/>
</dbReference>
<protein>
    <submittedName>
        <fullName evidence="4">DUF4190 domain-containing protein</fullName>
    </submittedName>
</protein>
<feature type="transmembrane region" description="Helical" evidence="2">
    <location>
        <begin position="59"/>
        <end position="83"/>
    </location>
</feature>
<name>A0ABW2HYC3_9ACTN</name>
<accession>A0ABW2HYC3</accession>
<keyword evidence="2" id="KW-0472">Membrane</keyword>
<keyword evidence="2" id="KW-0812">Transmembrane</keyword>
<feature type="domain" description="DUF4190" evidence="3">
    <location>
        <begin position="55"/>
        <end position="114"/>
    </location>
</feature>
<comment type="caution">
    <text evidence="4">The sequence shown here is derived from an EMBL/GenBank/DDBJ whole genome shotgun (WGS) entry which is preliminary data.</text>
</comment>
<keyword evidence="2" id="KW-1133">Transmembrane helix</keyword>
<organism evidence="4 5">
    <name type="scientific">Paractinoplanes rhizophilus</name>
    <dbReference type="NCBI Taxonomy" id="1416877"/>
    <lineage>
        <taxon>Bacteria</taxon>
        <taxon>Bacillati</taxon>
        <taxon>Actinomycetota</taxon>
        <taxon>Actinomycetes</taxon>
        <taxon>Micromonosporales</taxon>
        <taxon>Micromonosporaceae</taxon>
        <taxon>Paractinoplanes</taxon>
    </lineage>
</organism>
<feature type="compositionally biased region" description="Low complexity" evidence="1">
    <location>
        <begin position="1"/>
        <end position="14"/>
    </location>
</feature>
<dbReference type="EMBL" id="JBHTBJ010000016">
    <property type="protein sequence ID" value="MFC7276644.1"/>
    <property type="molecule type" value="Genomic_DNA"/>
</dbReference>
<dbReference type="Proteomes" id="UP001596548">
    <property type="component" value="Unassembled WGS sequence"/>
</dbReference>
<proteinExistence type="predicted"/>
<feature type="region of interest" description="Disordered" evidence="1">
    <location>
        <begin position="1"/>
        <end position="21"/>
    </location>
</feature>
<dbReference type="InterPro" id="IPR025241">
    <property type="entry name" value="DUF4190"/>
</dbReference>
<sequence>MTYPPQDPYQQQPYQPQPPVPAPYSPGPYPHAYQAQPAYAQQIIVTQQAPASGSATASLILGILGVLGGWCLLGIPCILAVIFGHVALGQTKDGTRSGRGQAVAGLVLGYVCVIPALFLFFSVFMGLLNTAVTPDATPTP</sequence>
<evidence type="ECO:0000313" key="5">
    <source>
        <dbReference type="Proteomes" id="UP001596548"/>
    </source>
</evidence>